<keyword evidence="1" id="KW-0812">Transmembrane</keyword>
<reference evidence="2 3" key="1">
    <citation type="journal article" date="2019" name="Nat. Ecol. Evol.">
        <title>Megaphylogeny resolves global patterns of mushroom evolution.</title>
        <authorList>
            <person name="Varga T."/>
            <person name="Krizsan K."/>
            <person name="Foldi C."/>
            <person name="Dima B."/>
            <person name="Sanchez-Garcia M."/>
            <person name="Sanchez-Ramirez S."/>
            <person name="Szollosi G.J."/>
            <person name="Szarkandi J.G."/>
            <person name="Papp V."/>
            <person name="Albert L."/>
            <person name="Andreopoulos W."/>
            <person name="Angelini C."/>
            <person name="Antonin V."/>
            <person name="Barry K.W."/>
            <person name="Bougher N.L."/>
            <person name="Buchanan P."/>
            <person name="Buyck B."/>
            <person name="Bense V."/>
            <person name="Catcheside P."/>
            <person name="Chovatia M."/>
            <person name="Cooper J."/>
            <person name="Damon W."/>
            <person name="Desjardin D."/>
            <person name="Finy P."/>
            <person name="Geml J."/>
            <person name="Haridas S."/>
            <person name="Hughes K."/>
            <person name="Justo A."/>
            <person name="Karasinski D."/>
            <person name="Kautmanova I."/>
            <person name="Kiss B."/>
            <person name="Kocsube S."/>
            <person name="Kotiranta H."/>
            <person name="LaButti K.M."/>
            <person name="Lechner B.E."/>
            <person name="Liimatainen K."/>
            <person name="Lipzen A."/>
            <person name="Lukacs Z."/>
            <person name="Mihaltcheva S."/>
            <person name="Morgado L.N."/>
            <person name="Niskanen T."/>
            <person name="Noordeloos M.E."/>
            <person name="Ohm R.A."/>
            <person name="Ortiz-Santana B."/>
            <person name="Ovrebo C."/>
            <person name="Racz N."/>
            <person name="Riley R."/>
            <person name="Savchenko A."/>
            <person name="Shiryaev A."/>
            <person name="Soop K."/>
            <person name="Spirin V."/>
            <person name="Szebenyi C."/>
            <person name="Tomsovsky M."/>
            <person name="Tulloss R.E."/>
            <person name="Uehling J."/>
            <person name="Grigoriev I.V."/>
            <person name="Vagvolgyi C."/>
            <person name="Papp T."/>
            <person name="Martin F.M."/>
            <person name="Miettinen O."/>
            <person name="Hibbett D.S."/>
            <person name="Nagy L.G."/>
        </authorList>
    </citation>
    <scope>NUCLEOTIDE SEQUENCE [LARGE SCALE GENOMIC DNA]</scope>
    <source>
        <strain evidence="2 3">FP101781</strain>
    </source>
</reference>
<protein>
    <submittedName>
        <fullName evidence="2">Uncharacterized protein</fullName>
    </submittedName>
</protein>
<keyword evidence="1" id="KW-0472">Membrane</keyword>
<evidence type="ECO:0000256" key="1">
    <source>
        <dbReference type="SAM" id="Phobius"/>
    </source>
</evidence>
<gene>
    <name evidence="2" type="ORF">FA13DRAFT_1892419</name>
</gene>
<keyword evidence="1" id="KW-1133">Transmembrane helix</keyword>
<sequence>MVLREGYSFTGLDVDTPYAVTPMPRFYLHLGPQCGPPISLLQFAGRQSKASRHVEAWNVEGYIYVSTRAVDIVTRRQTRPKWLDLGNTAGDSRGSSGSLQHAFVVPPSLAHGNVGCTISEDKFVQLLGGDPRMNISPGLYDILFPKGKEVIVLYPHRKPLDTLALKPHLLRHGGRDTRFIAALVILASDMMCFSVAIPPWIQSQLLQLFLLEGLMVANF</sequence>
<dbReference type="EMBL" id="QPFP01000005">
    <property type="protein sequence ID" value="TEB36515.1"/>
    <property type="molecule type" value="Genomic_DNA"/>
</dbReference>
<comment type="caution">
    <text evidence="2">The sequence shown here is derived from an EMBL/GenBank/DDBJ whole genome shotgun (WGS) entry which is preliminary data.</text>
</comment>
<evidence type="ECO:0000313" key="2">
    <source>
        <dbReference type="EMBL" id="TEB36515.1"/>
    </source>
</evidence>
<organism evidence="2 3">
    <name type="scientific">Coprinellus micaceus</name>
    <name type="common">Glistening ink-cap mushroom</name>
    <name type="synonym">Coprinus micaceus</name>
    <dbReference type="NCBI Taxonomy" id="71717"/>
    <lineage>
        <taxon>Eukaryota</taxon>
        <taxon>Fungi</taxon>
        <taxon>Dikarya</taxon>
        <taxon>Basidiomycota</taxon>
        <taxon>Agaricomycotina</taxon>
        <taxon>Agaricomycetes</taxon>
        <taxon>Agaricomycetidae</taxon>
        <taxon>Agaricales</taxon>
        <taxon>Agaricineae</taxon>
        <taxon>Psathyrellaceae</taxon>
        <taxon>Coprinellus</taxon>
    </lineage>
</organism>
<evidence type="ECO:0000313" key="3">
    <source>
        <dbReference type="Proteomes" id="UP000298030"/>
    </source>
</evidence>
<proteinExistence type="predicted"/>
<name>A0A4Y7TQR2_COPMI</name>
<keyword evidence="3" id="KW-1185">Reference proteome</keyword>
<feature type="transmembrane region" description="Helical" evidence="1">
    <location>
        <begin position="179"/>
        <end position="201"/>
    </location>
</feature>
<dbReference type="AlphaFoldDB" id="A0A4Y7TQR2"/>
<accession>A0A4Y7TQR2</accession>
<dbReference type="Proteomes" id="UP000298030">
    <property type="component" value="Unassembled WGS sequence"/>
</dbReference>